<comment type="subcellular location">
    <subcellularLocation>
        <location evidence="2">Cytoplasm</location>
    </subcellularLocation>
    <subcellularLocation>
        <location evidence="1">Nucleus</location>
    </subcellularLocation>
</comment>
<dbReference type="GeneID" id="24922400"/>
<name>D8LZQ7_BLAHO</name>
<evidence type="ECO:0000256" key="7">
    <source>
        <dbReference type="ARBA" id="ARBA00023242"/>
    </source>
</evidence>
<gene>
    <name evidence="9" type="ORF">GSBLH_T00006275001</name>
</gene>
<dbReference type="GO" id="GO:0005737">
    <property type="term" value="C:cytoplasm"/>
    <property type="evidence" value="ECO:0007669"/>
    <property type="project" value="UniProtKB-SubCell"/>
</dbReference>
<dbReference type="AlphaFoldDB" id="D8LZQ7"/>
<evidence type="ECO:0000256" key="3">
    <source>
        <dbReference type="ARBA" id="ARBA00022448"/>
    </source>
</evidence>
<evidence type="ECO:0000259" key="8">
    <source>
        <dbReference type="PROSITE" id="PS50166"/>
    </source>
</evidence>
<keyword evidence="10" id="KW-1185">Reference proteome</keyword>
<evidence type="ECO:0000256" key="1">
    <source>
        <dbReference type="ARBA" id="ARBA00004123"/>
    </source>
</evidence>
<dbReference type="InterPro" id="IPR011989">
    <property type="entry name" value="ARM-like"/>
</dbReference>
<dbReference type="InterPro" id="IPR016024">
    <property type="entry name" value="ARM-type_fold"/>
</dbReference>
<keyword evidence="6" id="KW-0653">Protein transport</keyword>
<protein>
    <recommendedName>
        <fullName evidence="8">Importin N-terminal domain-containing protein</fullName>
    </recommendedName>
</protein>
<dbReference type="GO" id="GO:0006606">
    <property type="term" value="P:protein import into nucleus"/>
    <property type="evidence" value="ECO:0007669"/>
    <property type="project" value="InterPro"/>
</dbReference>
<dbReference type="Proteomes" id="UP000008312">
    <property type="component" value="Unassembled WGS sequence"/>
</dbReference>
<evidence type="ECO:0000256" key="2">
    <source>
        <dbReference type="ARBA" id="ARBA00004496"/>
    </source>
</evidence>
<evidence type="ECO:0000256" key="4">
    <source>
        <dbReference type="ARBA" id="ARBA00022490"/>
    </source>
</evidence>
<keyword evidence="5" id="KW-0677">Repeat</keyword>
<dbReference type="GO" id="GO:0031267">
    <property type="term" value="F:small GTPase binding"/>
    <property type="evidence" value="ECO:0007669"/>
    <property type="project" value="InterPro"/>
</dbReference>
<evidence type="ECO:0000256" key="5">
    <source>
        <dbReference type="ARBA" id="ARBA00022737"/>
    </source>
</evidence>
<dbReference type="RefSeq" id="XP_012895344.1">
    <property type="nucleotide sequence ID" value="XM_013039890.1"/>
</dbReference>
<keyword evidence="7" id="KW-0539">Nucleus</keyword>
<dbReference type="InterPro" id="IPR057672">
    <property type="entry name" value="TPR_IPO4/5"/>
</dbReference>
<dbReference type="InParanoid" id="D8LZQ7"/>
<feature type="domain" description="Importin N-terminal" evidence="8">
    <location>
        <begin position="25"/>
        <end position="70"/>
    </location>
</feature>
<dbReference type="PANTHER" id="PTHR10527">
    <property type="entry name" value="IMPORTIN BETA"/>
    <property type="match status" value="1"/>
</dbReference>
<dbReference type="SUPFAM" id="SSF48371">
    <property type="entry name" value="ARM repeat"/>
    <property type="match status" value="1"/>
</dbReference>
<proteinExistence type="predicted"/>
<keyword evidence="4" id="KW-0963">Cytoplasm</keyword>
<dbReference type="InterPro" id="IPR001494">
    <property type="entry name" value="Importin-beta_N"/>
</dbReference>
<dbReference type="EMBL" id="FN668641">
    <property type="protein sequence ID" value="CBK21296.2"/>
    <property type="molecule type" value="Genomic_DNA"/>
</dbReference>
<dbReference type="Gene3D" id="1.25.10.10">
    <property type="entry name" value="Leucine-rich Repeat Variant"/>
    <property type="match status" value="1"/>
</dbReference>
<reference evidence="9" key="1">
    <citation type="submission" date="2010-02" db="EMBL/GenBank/DDBJ databases">
        <title>Sequencing and annotation of the Blastocystis hominis genome.</title>
        <authorList>
            <person name="Wincker P."/>
        </authorList>
    </citation>
    <scope>NUCLEOTIDE SEQUENCE</scope>
    <source>
        <strain evidence="9">Singapore isolate B</strain>
    </source>
</reference>
<evidence type="ECO:0000313" key="9">
    <source>
        <dbReference type="EMBL" id="CBK21296.2"/>
    </source>
</evidence>
<dbReference type="Pfam" id="PF25780">
    <property type="entry name" value="TPR_IPO5"/>
    <property type="match status" value="1"/>
</dbReference>
<keyword evidence="3" id="KW-0813">Transport</keyword>
<organism evidence="9">
    <name type="scientific">Blastocystis hominis</name>
    <dbReference type="NCBI Taxonomy" id="12968"/>
    <lineage>
        <taxon>Eukaryota</taxon>
        <taxon>Sar</taxon>
        <taxon>Stramenopiles</taxon>
        <taxon>Bigyra</taxon>
        <taxon>Opalozoa</taxon>
        <taxon>Opalinata</taxon>
        <taxon>Blastocystidae</taxon>
        <taxon>Blastocystis</taxon>
    </lineage>
</organism>
<dbReference type="PROSITE" id="PS50166">
    <property type="entry name" value="IMPORTIN_B_NT"/>
    <property type="match status" value="1"/>
</dbReference>
<evidence type="ECO:0000313" key="10">
    <source>
        <dbReference type="Proteomes" id="UP000008312"/>
    </source>
</evidence>
<evidence type="ECO:0000256" key="6">
    <source>
        <dbReference type="ARBA" id="ARBA00022927"/>
    </source>
</evidence>
<dbReference type="Pfam" id="PF03810">
    <property type="entry name" value="IBN_N"/>
    <property type="match status" value="1"/>
</dbReference>
<dbReference type="InterPro" id="IPR040122">
    <property type="entry name" value="Importin_beta"/>
</dbReference>
<dbReference type="OrthoDB" id="7862313at2759"/>
<sequence>MDSCEQVLQLFSGMRTNDTATEKQAENGILDFMRRPECVPSFLNIIVNCQDEVSRQMAALFMRKVITLYWIKSQLLSCMKSEPYHLARRAICGVVSVLAAEELKNDRWKNIISHMSDLVVSDDPHDREMGYLLLFSLHEVISSYISLSDLINVLNNGLNDPDFSVLSMAVKASCDIITTKIDDDVIPYFTPLLPRLLQILHTSITTGEQELVLRIVGLFDDAAISTPPFFGDHLESIISACCSVLLTIL</sequence>
<accession>D8LZQ7</accession>